<dbReference type="AlphaFoldDB" id="A0A834PTC3"/>
<organism evidence="1 2">
    <name type="scientific">Marmota monax</name>
    <name type="common">Woodchuck</name>
    <dbReference type="NCBI Taxonomy" id="9995"/>
    <lineage>
        <taxon>Eukaryota</taxon>
        <taxon>Metazoa</taxon>
        <taxon>Chordata</taxon>
        <taxon>Craniata</taxon>
        <taxon>Vertebrata</taxon>
        <taxon>Euteleostomi</taxon>
        <taxon>Mammalia</taxon>
        <taxon>Eutheria</taxon>
        <taxon>Euarchontoglires</taxon>
        <taxon>Glires</taxon>
        <taxon>Rodentia</taxon>
        <taxon>Sciuromorpha</taxon>
        <taxon>Sciuridae</taxon>
        <taxon>Xerinae</taxon>
        <taxon>Marmotini</taxon>
        <taxon>Marmota</taxon>
    </lineage>
</organism>
<accession>A0A834PTC3</accession>
<dbReference type="EMBL" id="WJEC01007953">
    <property type="protein sequence ID" value="KAF7465128.1"/>
    <property type="molecule type" value="Genomic_DNA"/>
</dbReference>
<protein>
    <submittedName>
        <fullName evidence="1">Uncharacterized protein</fullName>
    </submittedName>
</protein>
<sequence>MDLNATAPDFRVESECEPETSPAICTLKLSQDHTQVLPGEEPGLGLLSCPG</sequence>
<proteinExistence type="predicted"/>
<reference evidence="1" key="1">
    <citation type="submission" date="2020-08" db="EMBL/GenBank/DDBJ databases">
        <authorList>
            <person name="Shumante A."/>
            <person name="Zimin A.V."/>
            <person name="Puiu D."/>
            <person name="Salzberg S.L."/>
        </authorList>
    </citation>
    <scope>NUCLEOTIDE SEQUENCE</scope>
    <source>
        <strain evidence="1">WC2-LM</strain>
        <tissue evidence="1">Liver</tissue>
    </source>
</reference>
<comment type="caution">
    <text evidence="1">The sequence shown here is derived from an EMBL/GenBank/DDBJ whole genome shotgun (WGS) entry which is preliminary data.</text>
</comment>
<evidence type="ECO:0000313" key="2">
    <source>
        <dbReference type="Proteomes" id="UP000662637"/>
    </source>
</evidence>
<gene>
    <name evidence="1" type="ORF">GHT09_005231</name>
</gene>
<evidence type="ECO:0000313" key="1">
    <source>
        <dbReference type="EMBL" id="KAF7465128.1"/>
    </source>
</evidence>
<dbReference type="Proteomes" id="UP000662637">
    <property type="component" value="Unassembled WGS sequence"/>
</dbReference>
<name>A0A834PTC3_MARMO</name>